<dbReference type="InterPro" id="IPR032675">
    <property type="entry name" value="LRR_dom_sf"/>
</dbReference>
<feature type="region of interest" description="Disordered" evidence="1">
    <location>
        <begin position="1"/>
        <end position="49"/>
    </location>
</feature>
<dbReference type="Gene3D" id="3.80.10.10">
    <property type="entry name" value="Ribonuclease Inhibitor"/>
    <property type="match status" value="1"/>
</dbReference>
<dbReference type="SUPFAM" id="SSF52047">
    <property type="entry name" value="RNI-like"/>
    <property type="match status" value="1"/>
</dbReference>
<dbReference type="PANTHER" id="PTHR13318:SF105">
    <property type="entry name" value="F-BOX_LRR-REPEAT PROTEIN 3"/>
    <property type="match status" value="1"/>
</dbReference>
<dbReference type="Proteomes" id="UP001465976">
    <property type="component" value="Unassembled WGS sequence"/>
</dbReference>
<sequence length="481" mass="52197">MSDPRNVKKRRTYKSGLPVFGAPSKDDEQSSTAYRLNNPSSSSSSSRHVNPLGNAIPSLSTLCARRFASCYEKIRGNDELWQPTIPYLQLIPDPIVPKLFAMLVAACPSFLDHAVIATYFFRGSTISLDSDKLPGVRLNTILAIPRFNATALRVLDLQGFRGISDEKFASIFPNLTRLGTIALRSCTKVGLKTVVSIAKSCPQLKVANLNYTSAPPISVGDLLLSCPELEVLKLAGIKDWTDATFSKLSKALDNKLACVSLRTLKLRMLSITDNNLNFMISLFPNLRRLDLSFTPAKHPSILTSSDSPDLEKLSLTSTKVTASDLLAMIPRFPHLKTLSLGALGAAESSKATISNTSAMTMSDATLRSLTAVLANFRDLESVSLVANTKLCVTGPSSTDSAVQEFVRQVGRRCKYLNLSGIPALRSDDLSDLMSEDPNEPPPPLERLLLNQTGINDAASPFISCCRDLTTLEVAGTRLTSK</sequence>
<dbReference type="EMBL" id="JBAHYK010000034">
    <property type="protein sequence ID" value="KAL0580289.1"/>
    <property type="molecule type" value="Genomic_DNA"/>
</dbReference>
<evidence type="ECO:0000313" key="2">
    <source>
        <dbReference type="EMBL" id="KAL0580289.1"/>
    </source>
</evidence>
<proteinExistence type="predicted"/>
<gene>
    <name evidence="2" type="ORF">V5O48_001706</name>
</gene>
<accession>A0ABR3FXU2</accession>
<organism evidence="2 3">
    <name type="scientific">Marasmius crinis-equi</name>
    <dbReference type="NCBI Taxonomy" id="585013"/>
    <lineage>
        <taxon>Eukaryota</taxon>
        <taxon>Fungi</taxon>
        <taxon>Dikarya</taxon>
        <taxon>Basidiomycota</taxon>
        <taxon>Agaricomycotina</taxon>
        <taxon>Agaricomycetes</taxon>
        <taxon>Agaricomycetidae</taxon>
        <taxon>Agaricales</taxon>
        <taxon>Marasmiineae</taxon>
        <taxon>Marasmiaceae</taxon>
        <taxon>Marasmius</taxon>
    </lineage>
</organism>
<feature type="compositionally biased region" description="Polar residues" evidence="1">
    <location>
        <begin position="30"/>
        <end position="39"/>
    </location>
</feature>
<protein>
    <recommendedName>
        <fullName evidence="4">RNI-like protein</fullName>
    </recommendedName>
</protein>
<keyword evidence="3" id="KW-1185">Reference proteome</keyword>
<dbReference type="PANTHER" id="PTHR13318">
    <property type="entry name" value="PARTNER OF PAIRED, ISOFORM B-RELATED"/>
    <property type="match status" value="1"/>
</dbReference>
<evidence type="ECO:0000313" key="3">
    <source>
        <dbReference type="Proteomes" id="UP001465976"/>
    </source>
</evidence>
<evidence type="ECO:0000256" key="1">
    <source>
        <dbReference type="SAM" id="MobiDB-lite"/>
    </source>
</evidence>
<comment type="caution">
    <text evidence="2">The sequence shown here is derived from an EMBL/GenBank/DDBJ whole genome shotgun (WGS) entry which is preliminary data.</text>
</comment>
<evidence type="ECO:0008006" key="4">
    <source>
        <dbReference type="Google" id="ProtNLM"/>
    </source>
</evidence>
<reference evidence="2 3" key="1">
    <citation type="submission" date="2024-02" db="EMBL/GenBank/DDBJ databases">
        <title>A draft genome for the cacao thread blight pathogen Marasmius crinis-equi.</title>
        <authorList>
            <person name="Cohen S.P."/>
            <person name="Baruah I.K."/>
            <person name="Amoako-Attah I."/>
            <person name="Bukari Y."/>
            <person name="Meinhardt L.W."/>
            <person name="Bailey B.A."/>
        </authorList>
    </citation>
    <scope>NUCLEOTIDE SEQUENCE [LARGE SCALE GENOMIC DNA]</scope>
    <source>
        <strain evidence="2 3">GH-76</strain>
    </source>
</reference>
<name>A0ABR3FXU2_9AGAR</name>